<comment type="caution">
    <text evidence="1">The sequence shown here is derived from an EMBL/GenBank/DDBJ whole genome shotgun (WGS) entry which is preliminary data.</text>
</comment>
<keyword evidence="2" id="KW-1185">Reference proteome</keyword>
<protein>
    <submittedName>
        <fullName evidence="1">DUF3891 family protein</fullName>
    </submittedName>
</protein>
<proteinExistence type="predicted"/>
<gene>
    <name evidence="1" type="ORF">E3U55_09610</name>
</gene>
<dbReference type="Proteomes" id="UP000297975">
    <property type="component" value="Unassembled WGS sequence"/>
</dbReference>
<dbReference type="InterPro" id="IPR024992">
    <property type="entry name" value="DUF3891"/>
</dbReference>
<name>A0A4Y8IRM6_9BACI</name>
<sequence length="254" mass="30034">MIVTSHNEKIQMFTQYDHSKLSGDFVPYWQDQLFIGQAFSDEVKLAIREHDRAWIPLDEEPIWNYEKKVPHSFMDYPMKPKIEAYKKGIDEVEQQSNYAAYLNSQHFLSFFDQDSTDPDISRFISREIDRQNRLEQTFSSSLTNEINEFHFNLLQFCDDLSLYICLNEPGTSKENEIFMFKDGFRQRFAGLSGSIRANWVTINEITLTPFPFKEPFHVQVPYREITHEQVEEKGLVEAYQHAETHNRIVLIKGE</sequence>
<dbReference type="AlphaFoldDB" id="A0A4Y8IRM6"/>
<reference evidence="1 2" key="1">
    <citation type="submission" date="2019-03" db="EMBL/GenBank/DDBJ databases">
        <authorList>
            <person name="He R.-H."/>
        </authorList>
    </citation>
    <scope>NUCLEOTIDE SEQUENCE [LARGE SCALE GENOMIC DNA]</scope>
    <source>
        <strain evidence="2">SH 714</strain>
    </source>
</reference>
<evidence type="ECO:0000313" key="1">
    <source>
        <dbReference type="EMBL" id="TFB21070.1"/>
    </source>
</evidence>
<dbReference type="RefSeq" id="WP_134340211.1">
    <property type="nucleotide sequence ID" value="NZ_SOPW01000009.1"/>
</dbReference>
<dbReference type="EMBL" id="SOPW01000009">
    <property type="protein sequence ID" value="TFB21070.1"/>
    <property type="molecule type" value="Genomic_DNA"/>
</dbReference>
<organism evidence="1 2">
    <name type="scientific">Filobacillus milosensis</name>
    <dbReference type="NCBI Taxonomy" id="94137"/>
    <lineage>
        <taxon>Bacteria</taxon>
        <taxon>Bacillati</taxon>
        <taxon>Bacillota</taxon>
        <taxon>Bacilli</taxon>
        <taxon>Bacillales</taxon>
        <taxon>Bacillaceae</taxon>
        <taxon>Filobacillus</taxon>
    </lineage>
</organism>
<dbReference type="Pfam" id="PF13030">
    <property type="entry name" value="DUF3891"/>
    <property type="match status" value="1"/>
</dbReference>
<evidence type="ECO:0000313" key="2">
    <source>
        <dbReference type="Proteomes" id="UP000297975"/>
    </source>
</evidence>
<accession>A0A4Y8IRM6</accession>
<dbReference type="OrthoDB" id="190426at2"/>